<dbReference type="EMBL" id="NKHF01000105">
    <property type="protein sequence ID" value="PCK29705.1"/>
    <property type="molecule type" value="Genomic_DNA"/>
</dbReference>
<organism evidence="2 3">
    <name type="scientific">Pseudoalteromonas piscicida</name>
    <dbReference type="NCBI Taxonomy" id="43662"/>
    <lineage>
        <taxon>Bacteria</taxon>
        <taxon>Pseudomonadati</taxon>
        <taxon>Pseudomonadota</taxon>
        <taxon>Gammaproteobacteria</taxon>
        <taxon>Alteromonadales</taxon>
        <taxon>Pseudoalteromonadaceae</taxon>
        <taxon>Pseudoalteromonas</taxon>
    </lineage>
</organism>
<dbReference type="InterPro" id="IPR007048">
    <property type="entry name" value="IraD/Gp25-like"/>
</dbReference>
<dbReference type="InterPro" id="IPR017737">
    <property type="entry name" value="TssE1-like"/>
</dbReference>
<sequence length="133" mass="14874">MALFDLLAQPSRQAYSDNNLSQLSESVCNHLTQLLNARRGVLEHLGDYGLPDVEDLYEGLPYSQQTLANEVKRTIEKYEPRITNLIVRPVDIKEENCVIRFEIRAQLKTGEIIRLNTKFASGGKANVNAGGAD</sequence>
<gene>
    <name evidence="2" type="ORF">CEX98_21275</name>
</gene>
<evidence type="ECO:0000313" key="3">
    <source>
        <dbReference type="Proteomes" id="UP000228621"/>
    </source>
</evidence>
<dbReference type="RefSeq" id="WP_099644007.1">
    <property type="nucleotide sequence ID" value="NZ_JAQPZX010000040.1"/>
</dbReference>
<dbReference type="OrthoDB" id="1524306at2"/>
<keyword evidence="3" id="KW-1185">Reference proteome</keyword>
<dbReference type="Gene3D" id="3.10.450.40">
    <property type="match status" value="1"/>
</dbReference>
<dbReference type="NCBIfam" id="TIGR03357">
    <property type="entry name" value="VI_zyme"/>
    <property type="match status" value="1"/>
</dbReference>
<name>A0A2A5JJT8_PSEO7</name>
<dbReference type="AlphaFoldDB" id="A0A2A5JJT8"/>
<dbReference type="PANTHER" id="PTHR38595">
    <property type="entry name" value="CYTOPLASMIC PROTEIN-RELATED"/>
    <property type="match status" value="1"/>
</dbReference>
<protein>
    <submittedName>
        <fullName evidence="2">Type VI secretion protein</fullName>
    </submittedName>
</protein>
<dbReference type="SUPFAM" id="SSF160719">
    <property type="entry name" value="gpW/gp25-like"/>
    <property type="match status" value="1"/>
</dbReference>
<comment type="caution">
    <text evidence="2">The sequence shown here is derived from an EMBL/GenBank/DDBJ whole genome shotgun (WGS) entry which is preliminary data.</text>
</comment>
<evidence type="ECO:0000313" key="2">
    <source>
        <dbReference type="EMBL" id="PCK29705.1"/>
    </source>
</evidence>
<accession>A0A2A5JJT8</accession>
<feature type="domain" description="IraD/Gp25-like" evidence="1">
    <location>
        <begin position="22"/>
        <end position="109"/>
    </location>
</feature>
<reference evidence="3" key="1">
    <citation type="journal article" date="2019" name="Genome Announc.">
        <title>Draft Genome Sequence of Pseudoalteromonas piscicida Strain 36Y ROTHPW, an Hypersaline Seawater Isolate from the South Coast of Sonora, Mexico.</title>
        <authorList>
            <person name="Sanchez-Diaz R."/>
            <person name="Molina-Garza Z.J."/>
            <person name="Cruz-Suarez L.E."/>
            <person name="Selvin J."/>
            <person name="Kiran G.S."/>
            <person name="Ibarra-Gamez J.C."/>
            <person name="Gomez-Gil B."/>
            <person name="Galaviz-Silva L."/>
        </authorList>
    </citation>
    <scope>NUCLEOTIDE SEQUENCE [LARGE SCALE GENOMIC DNA]</scope>
    <source>
        <strain evidence="3">36Y_RITHPW</strain>
    </source>
</reference>
<dbReference type="InterPro" id="IPR053176">
    <property type="entry name" value="T6SS_TssE1-like"/>
</dbReference>
<dbReference type="Proteomes" id="UP000228621">
    <property type="component" value="Unassembled WGS sequence"/>
</dbReference>
<proteinExistence type="predicted"/>
<dbReference type="Pfam" id="PF04965">
    <property type="entry name" value="GPW_gp25"/>
    <property type="match status" value="1"/>
</dbReference>
<evidence type="ECO:0000259" key="1">
    <source>
        <dbReference type="Pfam" id="PF04965"/>
    </source>
</evidence>
<dbReference type="PANTHER" id="PTHR38595:SF2">
    <property type="entry name" value="TYPE VI SECRETION SYSTEM BASEPLATE SUBUNIT TSSE"/>
    <property type="match status" value="1"/>
</dbReference>